<protein>
    <recommendedName>
        <fullName evidence="1">F-box domain-containing protein</fullName>
    </recommendedName>
</protein>
<feature type="domain" description="F-box" evidence="1">
    <location>
        <begin position="7"/>
        <end position="43"/>
    </location>
</feature>
<dbReference type="PANTHER" id="PTHR33110">
    <property type="entry name" value="F-BOX/KELCH-REPEAT PROTEIN-RELATED"/>
    <property type="match status" value="1"/>
</dbReference>
<dbReference type="PANTHER" id="PTHR33110:SF71">
    <property type="entry name" value="F-BOX_KELCH-REPEAT PROTEIN"/>
    <property type="match status" value="1"/>
</dbReference>
<dbReference type="InterPro" id="IPR036047">
    <property type="entry name" value="F-box-like_dom_sf"/>
</dbReference>
<name>A0A3L6RYC5_PANMI</name>
<comment type="caution">
    <text evidence="2">The sequence shown here is derived from an EMBL/GenBank/DDBJ whole genome shotgun (WGS) entry which is preliminary data.</text>
</comment>
<dbReference type="EMBL" id="PQIB02000006">
    <property type="protein sequence ID" value="RLN11996.1"/>
    <property type="molecule type" value="Genomic_DNA"/>
</dbReference>
<keyword evidence="3" id="KW-1185">Reference proteome</keyword>
<dbReference type="InterPro" id="IPR001810">
    <property type="entry name" value="F-box_dom"/>
</dbReference>
<organism evidence="2 3">
    <name type="scientific">Panicum miliaceum</name>
    <name type="common">Proso millet</name>
    <name type="synonym">Broomcorn millet</name>
    <dbReference type="NCBI Taxonomy" id="4540"/>
    <lineage>
        <taxon>Eukaryota</taxon>
        <taxon>Viridiplantae</taxon>
        <taxon>Streptophyta</taxon>
        <taxon>Embryophyta</taxon>
        <taxon>Tracheophyta</taxon>
        <taxon>Spermatophyta</taxon>
        <taxon>Magnoliopsida</taxon>
        <taxon>Liliopsida</taxon>
        <taxon>Poales</taxon>
        <taxon>Poaceae</taxon>
        <taxon>PACMAD clade</taxon>
        <taxon>Panicoideae</taxon>
        <taxon>Panicodae</taxon>
        <taxon>Paniceae</taxon>
        <taxon>Panicinae</taxon>
        <taxon>Panicum</taxon>
        <taxon>Panicum sect. Panicum</taxon>
    </lineage>
</organism>
<dbReference type="SUPFAM" id="SSF81383">
    <property type="entry name" value="F-box domain"/>
    <property type="match status" value="1"/>
</dbReference>
<gene>
    <name evidence="2" type="ORF">C2845_PM09G22850</name>
</gene>
<dbReference type="Proteomes" id="UP000275267">
    <property type="component" value="Unassembled WGS sequence"/>
</dbReference>
<dbReference type="AlphaFoldDB" id="A0A3L6RYC5"/>
<evidence type="ECO:0000313" key="3">
    <source>
        <dbReference type="Proteomes" id="UP000275267"/>
    </source>
</evidence>
<accession>A0A3L6RYC5</accession>
<evidence type="ECO:0000313" key="2">
    <source>
        <dbReference type="EMBL" id="RLN11996.1"/>
    </source>
</evidence>
<sequence length="148" mass="16116">MAPTPPWLELPAEVLGAVFRSFCSFADHFRASAVCSQWRAAAVANAPLLPLLVLPPTAAPATIARRVRISDVCWLWGTTSAQNPPRLPSVTEPAAPVFLRIFGEDVHRLPTFPYDAPRGLICGCFPGGWVFLALEQGRGCCLLNLYTR</sequence>
<dbReference type="Gene3D" id="1.20.1280.50">
    <property type="match status" value="1"/>
</dbReference>
<proteinExistence type="predicted"/>
<dbReference type="Pfam" id="PF12937">
    <property type="entry name" value="F-box-like"/>
    <property type="match status" value="1"/>
</dbReference>
<reference evidence="3" key="1">
    <citation type="journal article" date="2019" name="Nat. Commun.">
        <title>The genome of broomcorn millet.</title>
        <authorList>
            <person name="Zou C."/>
            <person name="Miki D."/>
            <person name="Li D."/>
            <person name="Tang Q."/>
            <person name="Xiao L."/>
            <person name="Rajput S."/>
            <person name="Deng P."/>
            <person name="Jia W."/>
            <person name="Huang R."/>
            <person name="Zhang M."/>
            <person name="Sun Y."/>
            <person name="Hu J."/>
            <person name="Fu X."/>
            <person name="Schnable P.S."/>
            <person name="Li F."/>
            <person name="Zhang H."/>
            <person name="Feng B."/>
            <person name="Zhu X."/>
            <person name="Liu R."/>
            <person name="Schnable J.C."/>
            <person name="Zhu J.-K."/>
            <person name="Zhang H."/>
        </authorList>
    </citation>
    <scope>NUCLEOTIDE SEQUENCE [LARGE SCALE GENOMIC DNA]</scope>
</reference>
<evidence type="ECO:0000259" key="1">
    <source>
        <dbReference type="Pfam" id="PF12937"/>
    </source>
</evidence>